<feature type="transmembrane region" description="Helical" evidence="6">
    <location>
        <begin position="98"/>
        <end position="120"/>
    </location>
</feature>
<evidence type="ECO:0000256" key="2">
    <source>
        <dbReference type="ARBA" id="ARBA00022475"/>
    </source>
</evidence>
<reference evidence="8" key="1">
    <citation type="submission" date="2020-10" db="EMBL/GenBank/DDBJ databases">
        <title>Microbiome of the Black Sea water column analyzed by genome centric metagenomics.</title>
        <authorList>
            <person name="Cabello-Yeves P.J."/>
            <person name="Callieri C."/>
            <person name="Picazo A."/>
            <person name="Mehrshad M."/>
            <person name="Haro-Moreno J.M."/>
            <person name="Roda-Garcia J."/>
            <person name="Dzembekova N."/>
            <person name="Slabakova V."/>
            <person name="Slabakova N."/>
            <person name="Moncheva S."/>
            <person name="Rodriguez-Valera F."/>
        </authorList>
    </citation>
    <scope>NUCLEOTIDE SEQUENCE</scope>
    <source>
        <strain evidence="8">BS307-5m-G5</strain>
    </source>
</reference>
<evidence type="ECO:0000256" key="3">
    <source>
        <dbReference type="ARBA" id="ARBA00022692"/>
    </source>
</evidence>
<dbReference type="PANTHER" id="PTHR12677:SF59">
    <property type="entry name" value="GOLGI APPARATUS MEMBRANE PROTEIN TVP38-RELATED"/>
    <property type="match status" value="1"/>
</dbReference>
<keyword evidence="4 6" id="KW-1133">Transmembrane helix</keyword>
<feature type="transmembrane region" description="Helical" evidence="6">
    <location>
        <begin position="61"/>
        <end position="86"/>
    </location>
</feature>
<organism evidence="8 9">
    <name type="scientific">PS1 clade bacterium</name>
    <dbReference type="NCBI Taxonomy" id="2175152"/>
    <lineage>
        <taxon>Bacteria</taxon>
        <taxon>Pseudomonadati</taxon>
        <taxon>Pseudomonadota</taxon>
        <taxon>Alphaproteobacteria</taxon>
        <taxon>PS1 clade</taxon>
    </lineage>
</organism>
<evidence type="ECO:0000313" key="9">
    <source>
        <dbReference type="Proteomes" id="UP000785783"/>
    </source>
</evidence>
<evidence type="ECO:0000256" key="6">
    <source>
        <dbReference type="RuleBase" id="RU366058"/>
    </source>
</evidence>
<evidence type="ECO:0000256" key="4">
    <source>
        <dbReference type="ARBA" id="ARBA00022989"/>
    </source>
</evidence>
<sequence length="247" mass="26330">MTENNTPPAAGARLRRVALIGVFAALIGAFFAFDLDALISYQGLAENEAALKRAVAENRAITILAYMAVYIAAVVFSLPGALWLSLAGGLMFGTWQGGIIIIFAATIGACGLFIAARYVIGDSLRARAAGKWGASLQKFEAAFNRDAWSYMLVLRLLPIFPFFIVNLGAALVGVRFPVFVLTTFFGIMPGTFVFASIGNGISVLLQAGQRPDLSVMTSPQILGPLVALALLSLAPMVWRRVKRADNG</sequence>
<keyword evidence="3 6" id="KW-0812">Transmembrane</keyword>
<gene>
    <name evidence="8" type="ORF">ISQ19_05400</name>
</gene>
<dbReference type="PANTHER" id="PTHR12677">
    <property type="entry name" value="GOLGI APPARATUS MEMBRANE PROTEIN TVP38-RELATED"/>
    <property type="match status" value="1"/>
</dbReference>
<protein>
    <recommendedName>
        <fullName evidence="6">TVP38/TMEM64 family membrane protein</fullName>
    </recommendedName>
</protein>
<evidence type="ECO:0000256" key="5">
    <source>
        <dbReference type="ARBA" id="ARBA00023136"/>
    </source>
</evidence>
<accession>A0A937L376</accession>
<evidence type="ECO:0000259" key="7">
    <source>
        <dbReference type="Pfam" id="PF09335"/>
    </source>
</evidence>
<dbReference type="InterPro" id="IPR032816">
    <property type="entry name" value="VTT_dom"/>
</dbReference>
<feature type="transmembrane region" description="Helical" evidence="6">
    <location>
        <begin position="17"/>
        <end position="41"/>
    </location>
</feature>
<proteinExistence type="inferred from homology"/>
<comment type="similarity">
    <text evidence="6">Belongs to the TVP38/TMEM64 family.</text>
</comment>
<dbReference type="GO" id="GO:0005886">
    <property type="term" value="C:plasma membrane"/>
    <property type="evidence" value="ECO:0007669"/>
    <property type="project" value="UniProtKB-SubCell"/>
</dbReference>
<keyword evidence="2 6" id="KW-1003">Cell membrane</keyword>
<keyword evidence="5 6" id="KW-0472">Membrane</keyword>
<name>A0A937L376_9PROT</name>
<comment type="caution">
    <text evidence="8">The sequence shown here is derived from an EMBL/GenBank/DDBJ whole genome shotgun (WGS) entry which is preliminary data.</text>
</comment>
<feature type="transmembrane region" description="Helical" evidence="6">
    <location>
        <begin position="221"/>
        <end position="238"/>
    </location>
</feature>
<dbReference type="InterPro" id="IPR015414">
    <property type="entry name" value="TMEM64"/>
</dbReference>
<feature type="transmembrane region" description="Helical" evidence="6">
    <location>
        <begin position="178"/>
        <end position="201"/>
    </location>
</feature>
<dbReference type="EMBL" id="JADHOK010000073">
    <property type="protein sequence ID" value="MBL6762116.1"/>
    <property type="molecule type" value="Genomic_DNA"/>
</dbReference>
<feature type="domain" description="VTT" evidence="7">
    <location>
        <begin position="83"/>
        <end position="199"/>
    </location>
</feature>
<feature type="transmembrane region" description="Helical" evidence="6">
    <location>
        <begin position="147"/>
        <end position="171"/>
    </location>
</feature>
<dbReference type="Pfam" id="PF09335">
    <property type="entry name" value="VTT_dom"/>
    <property type="match status" value="1"/>
</dbReference>
<evidence type="ECO:0000256" key="1">
    <source>
        <dbReference type="ARBA" id="ARBA00004651"/>
    </source>
</evidence>
<evidence type="ECO:0000313" key="8">
    <source>
        <dbReference type="EMBL" id="MBL6762116.1"/>
    </source>
</evidence>
<dbReference type="Proteomes" id="UP000785783">
    <property type="component" value="Unassembled WGS sequence"/>
</dbReference>
<dbReference type="AlphaFoldDB" id="A0A937L376"/>
<comment type="subcellular location">
    <subcellularLocation>
        <location evidence="1 6">Cell membrane</location>
        <topology evidence="1 6">Multi-pass membrane protein</topology>
    </subcellularLocation>
</comment>